<dbReference type="RefSeq" id="WP_008540341.1">
    <property type="nucleotide sequence ID" value="NZ_JH604836.1"/>
</dbReference>
<name>H3KBE9_9BURK</name>
<feature type="region of interest" description="Disordered" evidence="1">
    <location>
        <begin position="56"/>
        <end position="92"/>
    </location>
</feature>
<evidence type="ECO:0000313" key="2">
    <source>
        <dbReference type="EMBL" id="EHY32582.1"/>
    </source>
</evidence>
<proteinExistence type="predicted"/>
<gene>
    <name evidence="2" type="ORF">HMPREF9440_00044</name>
</gene>
<dbReference type="HOGENOM" id="CLU_1106662_0_0_4"/>
<dbReference type="PATRIC" id="fig|762967.3.peg.40"/>
<sequence length="251" mass="26855">MRHVVPITLTVLAAALWGVVWTGARAPAPGNVPERVEASLAGFALSSPVKVESIRREQPTYAASEAGQETQTAETAETAEAAETVPAAAEAAPEPQAALEDAACLEWGPVGMTDLQRVRPAIQEIGWVDRMRMLSVPEHFAAWSGPYKDEEAARKAASQMASRGCADAVPVFVRREGWGVRLGTFPSAADASAWLLEAAPRCRITSPAVRHERPEADAVRLVFQPLTPDENAKVRGALSTLGRPQVCPQFD</sequence>
<feature type="compositionally biased region" description="Low complexity" evidence="1">
    <location>
        <begin position="62"/>
        <end position="92"/>
    </location>
</feature>
<organism evidence="2 3">
    <name type="scientific">Sutterella parvirubra YIT 11816</name>
    <dbReference type="NCBI Taxonomy" id="762967"/>
    <lineage>
        <taxon>Bacteria</taxon>
        <taxon>Pseudomonadati</taxon>
        <taxon>Pseudomonadota</taxon>
        <taxon>Betaproteobacteria</taxon>
        <taxon>Burkholderiales</taxon>
        <taxon>Sutterellaceae</taxon>
        <taxon>Sutterella</taxon>
    </lineage>
</organism>
<dbReference type="EMBL" id="AFBQ01000002">
    <property type="protein sequence ID" value="EHY32582.1"/>
    <property type="molecule type" value="Genomic_DNA"/>
</dbReference>
<comment type="caution">
    <text evidence="2">The sequence shown here is derived from an EMBL/GenBank/DDBJ whole genome shotgun (WGS) entry which is preliminary data.</text>
</comment>
<protein>
    <submittedName>
        <fullName evidence="2">Uncharacterized protein</fullName>
    </submittedName>
</protein>
<dbReference type="STRING" id="762967.HMPREF9440_00044"/>
<reference evidence="2 3" key="1">
    <citation type="submission" date="2011-11" db="EMBL/GenBank/DDBJ databases">
        <authorList>
            <person name="Weinstock G."/>
            <person name="Sodergren E."/>
            <person name="Clifton S."/>
            <person name="Fulton L."/>
            <person name="Fulton B."/>
            <person name="Courtney L."/>
            <person name="Fronick C."/>
            <person name="Harrison M."/>
            <person name="Strong C."/>
            <person name="Farmer C."/>
            <person name="Delahaunty K."/>
            <person name="Markovic C."/>
            <person name="Hall O."/>
            <person name="Minx P."/>
            <person name="Tomlinson C."/>
            <person name="Mitreva M."/>
            <person name="Hou S."/>
            <person name="Chen J."/>
            <person name="Wollam A."/>
            <person name="Pepin K.H."/>
            <person name="Johnson M."/>
            <person name="Bhonagiri V."/>
            <person name="Zhang X."/>
            <person name="Suruliraj S."/>
            <person name="Warren W."/>
            <person name="Chinwalla A."/>
            <person name="Mardis E.R."/>
            <person name="Wilson R.K."/>
        </authorList>
    </citation>
    <scope>NUCLEOTIDE SEQUENCE [LARGE SCALE GENOMIC DNA]</scope>
    <source>
        <strain evidence="2 3">YIT 11816</strain>
    </source>
</reference>
<keyword evidence="3" id="KW-1185">Reference proteome</keyword>
<accession>H3KBE9</accession>
<evidence type="ECO:0000256" key="1">
    <source>
        <dbReference type="SAM" id="MobiDB-lite"/>
    </source>
</evidence>
<evidence type="ECO:0000313" key="3">
    <source>
        <dbReference type="Proteomes" id="UP000004956"/>
    </source>
</evidence>
<dbReference type="AlphaFoldDB" id="H3KBE9"/>
<dbReference type="Proteomes" id="UP000004956">
    <property type="component" value="Unassembled WGS sequence"/>
</dbReference>